<dbReference type="EC" id="2.1.3.2" evidence="3 8"/>
<keyword evidence="4 9" id="KW-0808">Transferase</keyword>
<sequence length="328" mass="37043">MKKSEIFFAKKKGLVPIKGDFFLKDIISLDQFDRKSVEKVFATTAKIKKTSVQNLLKILKGKVVGLMFFEPSTRTFSSNSAAVKRLGGQTVEYQNPLETSSVVKGETIEDTTKMMEQYTDAIVIRHPLVGTLNRAAAVSDVPVINAGDGIGEHPTQALLDMFTVYEKHGHLDNIKGLIVGDLLNGRTVHSMIKCLSIFSNNTLYLLSPKQLRLSDQDLEEAKKRKIKLIEIKSFQEIPADCHFWYWTRVQKERFADKSEYEKLKLSFILTKKLVDQKAGKDTLIMHPLPRVGEIETAVDADPRAVYLTTEAKNGMYVRMALFKLILSK</sequence>
<dbReference type="PRINTS" id="PR00101">
    <property type="entry name" value="ATCASE"/>
</dbReference>
<dbReference type="NCBIfam" id="TIGR00670">
    <property type="entry name" value="asp_carb_tr"/>
    <property type="match status" value="1"/>
</dbReference>
<comment type="pathway">
    <text evidence="1">Pyrimidine metabolism; UMP biosynthesis via de novo pathway; (S)-dihydroorotate from bicarbonate: step 2/3.</text>
</comment>
<dbReference type="PATRIC" id="fig|1618475.3.peg.457"/>
<feature type="domain" description="Aspartate/ornithine carbamoyltransferase Asp/Orn-binding" evidence="10">
    <location>
        <begin position="173"/>
        <end position="324"/>
    </location>
</feature>
<dbReference type="GO" id="GO:0006207">
    <property type="term" value="P:'de novo' pyrimidine nucleobase biosynthetic process"/>
    <property type="evidence" value="ECO:0007669"/>
    <property type="project" value="InterPro"/>
</dbReference>
<evidence type="ECO:0000256" key="9">
    <source>
        <dbReference type="RuleBase" id="RU003634"/>
    </source>
</evidence>
<dbReference type="InterPro" id="IPR006132">
    <property type="entry name" value="Asp/Orn_carbamoyltranf_P-bd"/>
</dbReference>
<gene>
    <name evidence="12" type="ORF">UR23_C0042G0002</name>
</gene>
<comment type="function">
    <text evidence="6">Catalyzes the condensation of carbamoyl phosphate and aspartate to form carbamoyl aspartate and inorganic phosphate, the committed step in the de novo pyrimidine nucleotide biosynthesis pathway.</text>
</comment>
<evidence type="ECO:0000313" key="12">
    <source>
        <dbReference type="EMBL" id="KKP33495.1"/>
    </source>
</evidence>
<evidence type="ECO:0000256" key="7">
    <source>
        <dbReference type="ARBA" id="ARBA00048859"/>
    </source>
</evidence>
<dbReference type="InterPro" id="IPR036901">
    <property type="entry name" value="Asp/Orn_carbamoylTrfase_sf"/>
</dbReference>
<reference evidence="12 13" key="1">
    <citation type="journal article" date="2015" name="Nature">
        <title>rRNA introns, odd ribosomes, and small enigmatic genomes across a large radiation of phyla.</title>
        <authorList>
            <person name="Brown C.T."/>
            <person name="Hug L.A."/>
            <person name="Thomas B.C."/>
            <person name="Sharon I."/>
            <person name="Castelle C.J."/>
            <person name="Singh A."/>
            <person name="Wilkins M.J."/>
            <person name="Williams K.H."/>
            <person name="Banfield J.F."/>
        </authorList>
    </citation>
    <scope>NUCLEOTIDE SEQUENCE [LARGE SCALE GENOMIC DNA]</scope>
</reference>
<keyword evidence="5" id="KW-0665">Pyrimidine biosynthesis</keyword>
<evidence type="ECO:0000256" key="2">
    <source>
        <dbReference type="ARBA" id="ARBA00008896"/>
    </source>
</evidence>
<evidence type="ECO:0000313" key="13">
    <source>
        <dbReference type="Proteomes" id="UP000034349"/>
    </source>
</evidence>
<evidence type="ECO:0000256" key="6">
    <source>
        <dbReference type="ARBA" id="ARBA00043884"/>
    </source>
</evidence>
<dbReference type="AlphaFoldDB" id="A0A0G0B3T7"/>
<dbReference type="PROSITE" id="PS00097">
    <property type="entry name" value="CARBAMOYLTRANSFERASE"/>
    <property type="match status" value="1"/>
</dbReference>
<comment type="catalytic activity">
    <reaction evidence="7">
        <text>carbamoyl phosphate + L-aspartate = N-carbamoyl-L-aspartate + phosphate + H(+)</text>
        <dbReference type="Rhea" id="RHEA:20013"/>
        <dbReference type="ChEBI" id="CHEBI:15378"/>
        <dbReference type="ChEBI" id="CHEBI:29991"/>
        <dbReference type="ChEBI" id="CHEBI:32814"/>
        <dbReference type="ChEBI" id="CHEBI:43474"/>
        <dbReference type="ChEBI" id="CHEBI:58228"/>
        <dbReference type="EC" id="2.1.3.2"/>
    </reaction>
</comment>
<evidence type="ECO:0000256" key="3">
    <source>
        <dbReference type="ARBA" id="ARBA00013008"/>
    </source>
</evidence>
<dbReference type="InterPro" id="IPR006130">
    <property type="entry name" value="Asp/Orn_carbamoylTrfase"/>
</dbReference>
<dbReference type="Pfam" id="PF02729">
    <property type="entry name" value="OTCace_N"/>
    <property type="match status" value="1"/>
</dbReference>
<name>A0A0G0B3T7_9BACT</name>
<dbReference type="PANTHER" id="PTHR45753">
    <property type="entry name" value="ORNITHINE CARBAMOYLTRANSFERASE, MITOCHONDRIAL"/>
    <property type="match status" value="1"/>
</dbReference>
<accession>A0A0G0B3T7</accession>
<dbReference type="GO" id="GO:0044205">
    <property type="term" value="P:'de novo' UMP biosynthetic process"/>
    <property type="evidence" value="ECO:0007669"/>
    <property type="project" value="UniProtKB-UniPathway"/>
</dbReference>
<feature type="domain" description="Aspartate/ornithine carbamoyltransferase carbamoyl-P binding" evidence="11">
    <location>
        <begin position="24"/>
        <end position="166"/>
    </location>
</feature>
<dbReference type="InterPro" id="IPR002082">
    <property type="entry name" value="Asp_carbamoyltransf"/>
</dbReference>
<organism evidence="12 13">
    <name type="scientific">Candidatus Roizmanbacteria bacterium GW2011_GWA2_32_13</name>
    <dbReference type="NCBI Taxonomy" id="1618475"/>
    <lineage>
        <taxon>Bacteria</taxon>
        <taxon>Candidatus Roizmaniibacteriota</taxon>
    </lineage>
</organism>
<evidence type="ECO:0000259" key="10">
    <source>
        <dbReference type="Pfam" id="PF00185"/>
    </source>
</evidence>
<dbReference type="Gene3D" id="3.40.50.1370">
    <property type="entry name" value="Aspartate/ornithine carbamoyltransferase"/>
    <property type="match status" value="2"/>
</dbReference>
<evidence type="ECO:0000256" key="8">
    <source>
        <dbReference type="NCBIfam" id="TIGR00670"/>
    </source>
</evidence>
<proteinExistence type="inferred from homology"/>
<dbReference type="PANTHER" id="PTHR45753:SF6">
    <property type="entry name" value="ASPARTATE CARBAMOYLTRANSFERASE"/>
    <property type="match status" value="1"/>
</dbReference>
<protein>
    <recommendedName>
        <fullName evidence="3 8">Aspartate carbamoyltransferase</fullName>
        <ecNumber evidence="3 8">2.1.3.2</ecNumber>
    </recommendedName>
</protein>
<dbReference type="GO" id="GO:0004070">
    <property type="term" value="F:aspartate carbamoyltransferase activity"/>
    <property type="evidence" value="ECO:0007669"/>
    <property type="project" value="UniProtKB-UniRule"/>
</dbReference>
<dbReference type="UniPathway" id="UPA00070">
    <property type="reaction ID" value="UER00116"/>
</dbReference>
<comment type="caution">
    <text evidence="12">The sequence shown here is derived from an EMBL/GenBank/DDBJ whole genome shotgun (WGS) entry which is preliminary data.</text>
</comment>
<evidence type="ECO:0000259" key="11">
    <source>
        <dbReference type="Pfam" id="PF02729"/>
    </source>
</evidence>
<dbReference type="GO" id="GO:0016597">
    <property type="term" value="F:amino acid binding"/>
    <property type="evidence" value="ECO:0007669"/>
    <property type="project" value="InterPro"/>
</dbReference>
<dbReference type="Pfam" id="PF00185">
    <property type="entry name" value="OTCace"/>
    <property type="match status" value="1"/>
</dbReference>
<dbReference type="SUPFAM" id="SSF53671">
    <property type="entry name" value="Aspartate/ornithine carbamoyltransferase"/>
    <property type="match status" value="1"/>
</dbReference>
<dbReference type="PRINTS" id="PR00100">
    <property type="entry name" value="AOTCASE"/>
</dbReference>
<dbReference type="GO" id="GO:0006520">
    <property type="term" value="P:amino acid metabolic process"/>
    <property type="evidence" value="ECO:0007669"/>
    <property type="project" value="InterPro"/>
</dbReference>
<evidence type="ECO:0000256" key="1">
    <source>
        <dbReference type="ARBA" id="ARBA00004852"/>
    </source>
</evidence>
<dbReference type="Proteomes" id="UP000034349">
    <property type="component" value="Unassembled WGS sequence"/>
</dbReference>
<comment type="similarity">
    <text evidence="2">Belongs to the aspartate/ornithine carbamoyltransferase superfamily. ATCase family.</text>
</comment>
<evidence type="ECO:0000256" key="5">
    <source>
        <dbReference type="ARBA" id="ARBA00022975"/>
    </source>
</evidence>
<dbReference type="EMBL" id="LBOK01000042">
    <property type="protein sequence ID" value="KKP33495.1"/>
    <property type="molecule type" value="Genomic_DNA"/>
</dbReference>
<dbReference type="InterPro" id="IPR006131">
    <property type="entry name" value="Asp_carbamoyltransf_Asp/Orn-bd"/>
</dbReference>
<evidence type="ECO:0000256" key="4">
    <source>
        <dbReference type="ARBA" id="ARBA00022679"/>
    </source>
</evidence>
<dbReference type="NCBIfam" id="NF002032">
    <property type="entry name" value="PRK00856.1"/>
    <property type="match status" value="1"/>
</dbReference>
<dbReference type="FunFam" id="3.40.50.1370:FF:000002">
    <property type="entry name" value="Aspartate carbamoyltransferase 2"/>
    <property type="match status" value="1"/>
</dbReference>